<dbReference type="InterPro" id="IPR036188">
    <property type="entry name" value="FAD/NAD-bd_sf"/>
</dbReference>
<evidence type="ECO:0000256" key="1">
    <source>
        <dbReference type="ARBA" id="ARBA00023002"/>
    </source>
</evidence>
<keyword evidence="1" id="KW-0560">Oxidoreductase</keyword>
<feature type="domain" description="FAD dependent oxidoreductase" evidence="2">
    <location>
        <begin position="59"/>
        <end position="410"/>
    </location>
</feature>
<dbReference type="PANTHER" id="PTHR13847:SF289">
    <property type="entry name" value="GLYCINE OXIDASE"/>
    <property type="match status" value="1"/>
</dbReference>
<dbReference type="Pfam" id="PF01266">
    <property type="entry name" value="DAO"/>
    <property type="match status" value="1"/>
</dbReference>
<name>A0A6B1DP13_9CHLR</name>
<dbReference type="AlphaFoldDB" id="A0A6B1DP13"/>
<dbReference type="Gene3D" id="3.50.50.60">
    <property type="entry name" value="FAD/NAD(P)-binding domain"/>
    <property type="match status" value="1"/>
</dbReference>
<dbReference type="Gene3D" id="3.30.9.10">
    <property type="entry name" value="D-Amino Acid Oxidase, subunit A, domain 2"/>
    <property type="match status" value="1"/>
</dbReference>
<dbReference type="SUPFAM" id="SSF54373">
    <property type="entry name" value="FAD-linked reductases, C-terminal domain"/>
    <property type="match status" value="1"/>
</dbReference>
<dbReference type="EMBL" id="VXPY01000007">
    <property type="protein sequence ID" value="MYD88831.1"/>
    <property type="molecule type" value="Genomic_DNA"/>
</dbReference>
<accession>A0A6B1DP13</accession>
<dbReference type="PANTHER" id="PTHR13847">
    <property type="entry name" value="SARCOSINE DEHYDROGENASE-RELATED"/>
    <property type="match status" value="1"/>
</dbReference>
<sequence>MQWAERAAPILPSTVSSNTRYAVGPSLPNLVMRCLPTVRCGSGTVGAALMTTHSRHSQHVVVVGAGILGACIAWRICERGFPVTLIDKSEPGSGASSHSFAMINADAKFPLHYHNLNRRSQDMWTRFAAELVRDGDGTRLGLRWGGKLTWVSDADAAARLEAHVRQMQSWGYPMRLLNKSELSDMEPGLKVGSMTAAAYSENEGQVEPQLVIEACLHRLAERNCDVCRNTEVTGYALTRAGRVKAVKTTSGDIHCDVVVLAAGSDTTRLASRLGVHVPQETSSGVVIRTTPLPPLLRRTTVIYAPPTVAGEPEVHFRQCADGGFMVGEGDQETHAEDGSQAHADELLARASSHLPELAQARAVAVPAGLRPLPADGYPAIGFTTQVPNVYIALTHSGVTLAPVLSQLAAQEICDGVLADAVLGPYRPQRFAPRSVG</sequence>
<protein>
    <submittedName>
        <fullName evidence="3">FAD-binding oxidoreductase</fullName>
    </submittedName>
</protein>
<gene>
    <name evidence="3" type="ORF">F4Y08_00610</name>
</gene>
<comment type="caution">
    <text evidence="3">The sequence shown here is derived from an EMBL/GenBank/DDBJ whole genome shotgun (WGS) entry which is preliminary data.</text>
</comment>
<organism evidence="3">
    <name type="scientific">Caldilineaceae bacterium SB0662_bin_9</name>
    <dbReference type="NCBI Taxonomy" id="2605258"/>
    <lineage>
        <taxon>Bacteria</taxon>
        <taxon>Bacillati</taxon>
        <taxon>Chloroflexota</taxon>
        <taxon>Caldilineae</taxon>
        <taxon>Caldilineales</taxon>
        <taxon>Caldilineaceae</taxon>
    </lineage>
</organism>
<reference evidence="3" key="1">
    <citation type="submission" date="2019-09" db="EMBL/GenBank/DDBJ databases">
        <title>Characterisation of the sponge microbiome using genome-centric metagenomics.</title>
        <authorList>
            <person name="Engelberts J.P."/>
            <person name="Robbins S.J."/>
            <person name="De Goeij J.M."/>
            <person name="Aranda M."/>
            <person name="Bell S.C."/>
            <person name="Webster N.S."/>
        </authorList>
    </citation>
    <scope>NUCLEOTIDE SEQUENCE</scope>
    <source>
        <strain evidence="3">SB0662_bin_9</strain>
    </source>
</reference>
<proteinExistence type="predicted"/>
<dbReference type="InterPro" id="IPR006076">
    <property type="entry name" value="FAD-dep_OxRdtase"/>
</dbReference>
<evidence type="ECO:0000313" key="3">
    <source>
        <dbReference type="EMBL" id="MYD88831.1"/>
    </source>
</evidence>
<dbReference type="GO" id="GO:0005737">
    <property type="term" value="C:cytoplasm"/>
    <property type="evidence" value="ECO:0007669"/>
    <property type="project" value="TreeGrafter"/>
</dbReference>
<dbReference type="SUPFAM" id="SSF51905">
    <property type="entry name" value="FAD/NAD(P)-binding domain"/>
    <property type="match status" value="1"/>
</dbReference>
<evidence type="ECO:0000259" key="2">
    <source>
        <dbReference type="Pfam" id="PF01266"/>
    </source>
</evidence>
<dbReference type="GO" id="GO:0016491">
    <property type="term" value="F:oxidoreductase activity"/>
    <property type="evidence" value="ECO:0007669"/>
    <property type="project" value="UniProtKB-KW"/>
</dbReference>